<feature type="transmembrane region" description="Helical" evidence="1">
    <location>
        <begin position="283"/>
        <end position="302"/>
    </location>
</feature>
<keyword evidence="1" id="KW-1133">Transmembrane helix</keyword>
<feature type="transmembrane region" description="Helical" evidence="1">
    <location>
        <begin position="43"/>
        <end position="60"/>
    </location>
</feature>
<evidence type="ECO:0000313" key="4">
    <source>
        <dbReference type="Proteomes" id="UP000071392"/>
    </source>
</evidence>
<dbReference type="GO" id="GO:0016020">
    <property type="term" value="C:membrane"/>
    <property type="evidence" value="ECO:0007669"/>
    <property type="project" value="TreeGrafter"/>
</dbReference>
<dbReference type="InterPro" id="IPR002656">
    <property type="entry name" value="Acyl_transf_3_dom"/>
</dbReference>
<dbReference type="GO" id="GO:0016747">
    <property type="term" value="F:acyltransferase activity, transferring groups other than amino-acyl groups"/>
    <property type="evidence" value="ECO:0007669"/>
    <property type="project" value="InterPro"/>
</dbReference>
<name>A0A139SPI3_9BACT</name>
<feature type="transmembrane region" description="Helical" evidence="1">
    <location>
        <begin position="6"/>
        <end position="23"/>
    </location>
</feature>
<proteinExistence type="predicted"/>
<feature type="transmembrane region" description="Helical" evidence="1">
    <location>
        <begin position="80"/>
        <end position="108"/>
    </location>
</feature>
<feature type="transmembrane region" description="Helical" evidence="1">
    <location>
        <begin position="180"/>
        <end position="200"/>
    </location>
</feature>
<dbReference type="Proteomes" id="UP000071392">
    <property type="component" value="Unassembled WGS sequence"/>
</dbReference>
<dbReference type="EMBL" id="LSZP01000024">
    <property type="protein sequence ID" value="KXU36467.1"/>
    <property type="molecule type" value="Genomic_DNA"/>
</dbReference>
<dbReference type="GO" id="GO:0009103">
    <property type="term" value="P:lipopolysaccharide biosynthetic process"/>
    <property type="evidence" value="ECO:0007669"/>
    <property type="project" value="TreeGrafter"/>
</dbReference>
<evidence type="ECO:0000259" key="2">
    <source>
        <dbReference type="Pfam" id="PF01757"/>
    </source>
</evidence>
<dbReference type="Pfam" id="PF01757">
    <property type="entry name" value="Acyl_transf_3"/>
    <property type="match status" value="1"/>
</dbReference>
<dbReference type="AlphaFoldDB" id="A0A139SPI3"/>
<feature type="domain" description="Acyltransferase 3" evidence="2">
    <location>
        <begin position="1"/>
        <end position="299"/>
    </location>
</feature>
<gene>
    <name evidence="3" type="ORF">AXK12_03205</name>
</gene>
<evidence type="ECO:0000256" key="1">
    <source>
        <dbReference type="SAM" id="Phobius"/>
    </source>
</evidence>
<dbReference type="STRING" id="1548208.AXK12_03205"/>
<keyword evidence="4" id="KW-1185">Reference proteome</keyword>
<dbReference type="InterPro" id="IPR050879">
    <property type="entry name" value="Acyltransferase_3"/>
</dbReference>
<dbReference type="PANTHER" id="PTHR23028">
    <property type="entry name" value="ACETYLTRANSFERASE"/>
    <property type="match status" value="1"/>
</dbReference>
<evidence type="ECO:0000313" key="3">
    <source>
        <dbReference type="EMBL" id="KXU36467.1"/>
    </source>
</evidence>
<feature type="transmembrane region" description="Helical" evidence="1">
    <location>
        <begin position="212"/>
        <end position="232"/>
    </location>
</feature>
<protein>
    <recommendedName>
        <fullName evidence="2">Acyltransferase 3 domain-containing protein</fullName>
    </recommendedName>
</protein>
<keyword evidence="1" id="KW-0472">Membrane</keyword>
<keyword evidence="1" id="KW-0812">Transmembrane</keyword>
<dbReference type="PANTHER" id="PTHR23028:SF53">
    <property type="entry name" value="ACYL_TRANSF_3 DOMAIN-CONTAINING PROTEIN"/>
    <property type="match status" value="1"/>
</dbReference>
<feature type="transmembrane region" description="Helical" evidence="1">
    <location>
        <begin position="244"/>
        <end position="263"/>
    </location>
</feature>
<organism evidence="3 4">
    <name type="scientific">Cephaloticoccus capnophilus</name>
    <dbReference type="NCBI Taxonomy" id="1548208"/>
    <lineage>
        <taxon>Bacteria</taxon>
        <taxon>Pseudomonadati</taxon>
        <taxon>Verrucomicrobiota</taxon>
        <taxon>Opitutia</taxon>
        <taxon>Opitutales</taxon>
        <taxon>Opitutaceae</taxon>
        <taxon>Cephaloticoccus</taxon>
    </lineage>
</organism>
<sequence length="319" mass="36732">MGRLAVLMFFAISGFVIPSSLRGGRWEGVKRFALRRFWRLYPAYWLVLLMTCFWGFSYPIERLPWDATMLPSLRRFAGLGWAHGFLHFWTLEVELIFYITLAFLFMIFGRLRLRLLLFGYISLVLCTTWGAFPVGAAPQYSPIPSIMVMFWGAVCREILRFDFSKYTEFVPMKGVNWSRSLAIGLVTAPLVIIGLYYFIYGGSNEWGRVETRFGLSLLFAVIGFLFWVVLTPIRINWLSAVGRWTYSTYLFHFLIIIGVRNFIASNNPGGLSFILHGWPLPVYVVGLLVLCFAVGAVAYRWIEQPSDRVGKWLTAKNRS</sequence>
<reference evidence="3 4" key="1">
    <citation type="submission" date="2016-02" db="EMBL/GenBank/DDBJ databases">
        <authorList>
            <person name="Wen L."/>
            <person name="He K."/>
            <person name="Yang H."/>
        </authorList>
    </citation>
    <scope>NUCLEOTIDE SEQUENCE [LARGE SCALE GENOMIC DNA]</scope>
    <source>
        <strain evidence="3 4">CV41</strain>
    </source>
</reference>
<accession>A0A139SPI3</accession>
<feature type="transmembrane region" description="Helical" evidence="1">
    <location>
        <begin position="115"/>
        <end position="134"/>
    </location>
</feature>
<comment type="caution">
    <text evidence="3">The sequence shown here is derived from an EMBL/GenBank/DDBJ whole genome shotgun (WGS) entry which is preliminary data.</text>
</comment>